<evidence type="ECO:0000313" key="2">
    <source>
        <dbReference type="Proteomes" id="UP000887013"/>
    </source>
</evidence>
<gene>
    <name evidence="1" type="ORF">NPIL_5471</name>
</gene>
<dbReference type="Proteomes" id="UP000887013">
    <property type="component" value="Unassembled WGS sequence"/>
</dbReference>
<dbReference type="AlphaFoldDB" id="A0A8X6MNY2"/>
<reference evidence="1" key="1">
    <citation type="submission" date="2020-08" db="EMBL/GenBank/DDBJ databases">
        <title>Multicomponent nature underlies the extraordinary mechanical properties of spider dragline silk.</title>
        <authorList>
            <person name="Kono N."/>
            <person name="Nakamura H."/>
            <person name="Mori M."/>
            <person name="Yoshida Y."/>
            <person name="Ohtoshi R."/>
            <person name="Malay A.D."/>
            <person name="Moran D.A.P."/>
            <person name="Tomita M."/>
            <person name="Numata K."/>
            <person name="Arakawa K."/>
        </authorList>
    </citation>
    <scope>NUCLEOTIDE SEQUENCE</scope>
</reference>
<proteinExistence type="predicted"/>
<sequence>MSRTLWSLSRTLWSFSKSCKNLKAICSSLRINPQTPAAYHLIRRHACSDNLLPFTYQLLEDNMNREGKSANALFLFIFTKTPNNMDMCNITKLCSMKIEVESLRKKVYPPLPRLLSQHDHTSNYLKCPMNPLSRPPREKRTVKSKIAFEKRREKAELPTLQSTPENLLTRISQKISRSTLSSFHY</sequence>
<comment type="caution">
    <text evidence="1">The sequence shown here is derived from an EMBL/GenBank/DDBJ whole genome shotgun (WGS) entry which is preliminary data.</text>
</comment>
<accession>A0A8X6MNY2</accession>
<keyword evidence="2" id="KW-1185">Reference proteome</keyword>
<name>A0A8X6MNY2_NEPPI</name>
<organism evidence="1 2">
    <name type="scientific">Nephila pilipes</name>
    <name type="common">Giant wood spider</name>
    <name type="synonym">Nephila maculata</name>
    <dbReference type="NCBI Taxonomy" id="299642"/>
    <lineage>
        <taxon>Eukaryota</taxon>
        <taxon>Metazoa</taxon>
        <taxon>Ecdysozoa</taxon>
        <taxon>Arthropoda</taxon>
        <taxon>Chelicerata</taxon>
        <taxon>Arachnida</taxon>
        <taxon>Araneae</taxon>
        <taxon>Araneomorphae</taxon>
        <taxon>Entelegynae</taxon>
        <taxon>Araneoidea</taxon>
        <taxon>Nephilidae</taxon>
        <taxon>Nephila</taxon>
    </lineage>
</organism>
<dbReference type="EMBL" id="BMAW01095443">
    <property type="protein sequence ID" value="GFS70285.1"/>
    <property type="molecule type" value="Genomic_DNA"/>
</dbReference>
<protein>
    <submittedName>
        <fullName evidence="1">Uncharacterized protein</fullName>
    </submittedName>
</protein>
<evidence type="ECO:0000313" key="1">
    <source>
        <dbReference type="EMBL" id="GFS70285.1"/>
    </source>
</evidence>